<organism evidence="2 3">
    <name type="scientific">Terriglobus roseus</name>
    <dbReference type="NCBI Taxonomy" id="392734"/>
    <lineage>
        <taxon>Bacteria</taxon>
        <taxon>Pseudomonadati</taxon>
        <taxon>Acidobacteriota</taxon>
        <taxon>Terriglobia</taxon>
        <taxon>Terriglobales</taxon>
        <taxon>Acidobacteriaceae</taxon>
        <taxon>Terriglobus</taxon>
    </lineage>
</organism>
<dbReference type="PANTHER" id="PTHR43640:SF1">
    <property type="entry name" value="THIOREDOXIN-DEPENDENT PEROXIREDOXIN"/>
    <property type="match status" value="1"/>
</dbReference>
<accession>A0A1H4QG83</accession>
<dbReference type="InterPro" id="IPR000866">
    <property type="entry name" value="AhpC/TSA"/>
</dbReference>
<dbReference type="Gene3D" id="3.40.30.10">
    <property type="entry name" value="Glutaredoxin"/>
    <property type="match status" value="1"/>
</dbReference>
<dbReference type="Proteomes" id="UP000182409">
    <property type="component" value="Unassembled WGS sequence"/>
</dbReference>
<dbReference type="RefSeq" id="WP_074654649.1">
    <property type="nucleotide sequence ID" value="NZ_FNSD01000001.1"/>
</dbReference>
<dbReference type="OrthoDB" id="9809746at2"/>
<dbReference type="GO" id="GO:0016491">
    <property type="term" value="F:oxidoreductase activity"/>
    <property type="evidence" value="ECO:0007669"/>
    <property type="project" value="InterPro"/>
</dbReference>
<evidence type="ECO:0000259" key="1">
    <source>
        <dbReference type="PROSITE" id="PS51352"/>
    </source>
</evidence>
<dbReference type="PANTHER" id="PTHR43640">
    <property type="entry name" value="OS07G0260300 PROTEIN"/>
    <property type="match status" value="1"/>
</dbReference>
<gene>
    <name evidence="2" type="ORF">SAMN05443244_2865</name>
</gene>
<dbReference type="EMBL" id="FNSD01000001">
    <property type="protein sequence ID" value="SEC18655.1"/>
    <property type="molecule type" value="Genomic_DNA"/>
</dbReference>
<dbReference type="CDD" id="cd02969">
    <property type="entry name" value="PRX_like1"/>
    <property type="match status" value="1"/>
</dbReference>
<sequence>MARTPSNTDLALGTTCPAFELKDVLSDRGIGRDDIFGGPDDLTERRGLLVLFVCVHCPFVMHMEKALTALLAKYADRIAAVAIMSNDILEHPEDGPDFMREQATRLGWDKLGIPYLLDSTQETAREFHAACTPDLYLFDTNYELTYHAQFDRTRPYRDSDAKNGLERHPEIHAEAHGADLEAAIQALLTNQPPIAPQSPSLGCNIKWR</sequence>
<dbReference type="Pfam" id="PF00578">
    <property type="entry name" value="AhpC-TSA"/>
    <property type="match status" value="1"/>
</dbReference>
<proteinExistence type="predicted"/>
<protein>
    <submittedName>
        <fullName evidence="2">AhpC/TSA family protein</fullName>
    </submittedName>
</protein>
<dbReference type="AlphaFoldDB" id="A0A1H4QG83"/>
<evidence type="ECO:0000313" key="2">
    <source>
        <dbReference type="EMBL" id="SEC18655.1"/>
    </source>
</evidence>
<name>A0A1H4QG83_9BACT</name>
<feature type="domain" description="Thioredoxin" evidence="1">
    <location>
        <begin position="10"/>
        <end position="189"/>
    </location>
</feature>
<evidence type="ECO:0000313" key="3">
    <source>
        <dbReference type="Proteomes" id="UP000182409"/>
    </source>
</evidence>
<reference evidence="2 3" key="1">
    <citation type="submission" date="2016-10" db="EMBL/GenBank/DDBJ databases">
        <authorList>
            <person name="de Groot N.N."/>
        </authorList>
    </citation>
    <scope>NUCLEOTIDE SEQUENCE [LARGE SCALE GENOMIC DNA]</scope>
    <source>
        <strain evidence="2 3">AB35.6</strain>
    </source>
</reference>
<dbReference type="PROSITE" id="PS51352">
    <property type="entry name" value="THIOREDOXIN_2"/>
    <property type="match status" value="1"/>
</dbReference>
<dbReference type="SUPFAM" id="SSF52833">
    <property type="entry name" value="Thioredoxin-like"/>
    <property type="match status" value="1"/>
</dbReference>
<dbReference type="InterPro" id="IPR047262">
    <property type="entry name" value="PRX-like1"/>
</dbReference>
<dbReference type="InterPro" id="IPR036249">
    <property type="entry name" value="Thioredoxin-like_sf"/>
</dbReference>
<dbReference type="GO" id="GO:0016209">
    <property type="term" value="F:antioxidant activity"/>
    <property type="evidence" value="ECO:0007669"/>
    <property type="project" value="InterPro"/>
</dbReference>
<dbReference type="InterPro" id="IPR013766">
    <property type="entry name" value="Thioredoxin_domain"/>
</dbReference>